<dbReference type="GO" id="GO:0048468">
    <property type="term" value="P:cell development"/>
    <property type="evidence" value="ECO:0007669"/>
    <property type="project" value="UniProtKB-ARBA"/>
</dbReference>
<dbReference type="Gene3D" id="3.30.200.20">
    <property type="entry name" value="Phosphorylase Kinase, domain 1"/>
    <property type="match status" value="1"/>
</dbReference>
<protein>
    <recommendedName>
        <fullName evidence="15">Protein kinase domain-containing protein</fullName>
    </recommendedName>
</protein>
<dbReference type="Gene3D" id="3.10.20.90">
    <property type="entry name" value="Phosphatidylinositol 3-kinase Catalytic Subunit, Chain A, domain 1"/>
    <property type="match status" value="1"/>
</dbReference>
<evidence type="ECO:0000259" key="11">
    <source>
        <dbReference type="PROSITE" id="PS50011"/>
    </source>
</evidence>
<evidence type="ECO:0000259" key="12">
    <source>
        <dbReference type="PROSITE" id="PS50057"/>
    </source>
</evidence>
<dbReference type="GO" id="GO:0004714">
    <property type="term" value="F:transmembrane receptor protein tyrosine kinase activity"/>
    <property type="evidence" value="ECO:0007669"/>
    <property type="project" value="UniProtKB-EC"/>
</dbReference>
<accession>A0A177B288</accession>
<dbReference type="InterPro" id="IPR017441">
    <property type="entry name" value="Protein_kinase_ATP_BS"/>
</dbReference>
<dbReference type="PROSITE" id="PS50057">
    <property type="entry name" value="FERM_3"/>
    <property type="match status" value="1"/>
</dbReference>
<dbReference type="GO" id="GO:0005886">
    <property type="term" value="C:plasma membrane"/>
    <property type="evidence" value="ECO:0007669"/>
    <property type="project" value="TreeGrafter"/>
</dbReference>
<dbReference type="Gene3D" id="2.30.29.30">
    <property type="entry name" value="Pleckstrin-homology domain (PH domain)/Phosphotyrosine-binding domain (PTB)"/>
    <property type="match status" value="1"/>
</dbReference>
<dbReference type="FunFam" id="1.10.510.10:FF:001512">
    <property type="entry name" value="Receptor tyrosine-protein kinase erbB-2"/>
    <property type="match status" value="1"/>
</dbReference>
<comment type="catalytic activity">
    <reaction evidence="9">
        <text>L-tyrosyl-[protein] + ATP = O-phospho-L-tyrosyl-[protein] + ADP + H(+)</text>
        <dbReference type="Rhea" id="RHEA:10596"/>
        <dbReference type="Rhea" id="RHEA-COMP:10136"/>
        <dbReference type="Rhea" id="RHEA-COMP:20101"/>
        <dbReference type="ChEBI" id="CHEBI:15378"/>
        <dbReference type="ChEBI" id="CHEBI:30616"/>
        <dbReference type="ChEBI" id="CHEBI:46858"/>
        <dbReference type="ChEBI" id="CHEBI:61978"/>
        <dbReference type="ChEBI" id="CHEBI:456216"/>
        <dbReference type="EC" id="2.7.10.1"/>
    </reaction>
</comment>
<keyword evidence="6 10" id="KW-0067">ATP-binding</keyword>
<dbReference type="GO" id="GO:0007169">
    <property type="term" value="P:cell surface receptor protein tyrosine kinase signaling pathway"/>
    <property type="evidence" value="ECO:0007669"/>
    <property type="project" value="TreeGrafter"/>
</dbReference>
<evidence type="ECO:0000256" key="6">
    <source>
        <dbReference type="ARBA" id="ARBA00022840"/>
    </source>
</evidence>
<keyword evidence="5" id="KW-0418">Kinase</keyword>
<dbReference type="InterPro" id="IPR050122">
    <property type="entry name" value="RTK"/>
</dbReference>
<dbReference type="InterPro" id="IPR000719">
    <property type="entry name" value="Prot_kinase_dom"/>
</dbReference>
<evidence type="ECO:0000256" key="3">
    <source>
        <dbReference type="ARBA" id="ARBA00022679"/>
    </source>
</evidence>
<keyword evidence="14" id="KW-1185">Reference proteome</keyword>
<feature type="binding site" evidence="10">
    <location>
        <position position="395"/>
    </location>
    <ligand>
        <name>ATP</name>
        <dbReference type="ChEBI" id="CHEBI:30616"/>
    </ligand>
</feature>
<dbReference type="InterPro" id="IPR008266">
    <property type="entry name" value="Tyr_kinase_AS"/>
</dbReference>
<dbReference type="SUPFAM" id="SSF47031">
    <property type="entry name" value="Second domain of FERM"/>
    <property type="match status" value="1"/>
</dbReference>
<dbReference type="GO" id="GO:0043235">
    <property type="term" value="C:receptor complex"/>
    <property type="evidence" value="ECO:0007669"/>
    <property type="project" value="TreeGrafter"/>
</dbReference>
<evidence type="ECO:0000313" key="14">
    <source>
        <dbReference type="Proteomes" id="UP000078046"/>
    </source>
</evidence>
<evidence type="ECO:0000256" key="9">
    <source>
        <dbReference type="ARBA" id="ARBA00051243"/>
    </source>
</evidence>
<dbReference type="InterPro" id="IPR020635">
    <property type="entry name" value="Tyr_kinase_cat_dom"/>
</dbReference>
<dbReference type="GO" id="GO:0050793">
    <property type="term" value="P:regulation of developmental process"/>
    <property type="evidence" value="ECO:0007669"/>
    <property type="project" value="UniProtKB-ARBA"/>
</dbReference>
<dbReference type="PROSITE" id="PS00107">
    <property type="entry name" value="PROTEIN_KINASE_ATP"/>
    <property type="match status" value="1"/>
</dbReference>
<proteinExistence type="predicted"/>
<evidence type="ECO:0000256" key="8">
    <source>
        <dbReference type="ARBA" id="ARBA00023137"/>
    </source>
</evidence>
<feature type="domain" description="Protein kinase" evidence="11">
    <location>
        <begin position="364"/>
        <end position="625"/>
    </location>
</feature>
<dbReference type="InterPro" id="IPR001245">
    <property type="entry name" value="Ser-Thr/Tyr_kinase_cat_dom"/>
</dbReference>
<dbReference type="InterPro" id="IPR011993">
    <property type="entry name" value="PH-like_dom_sf"/>
</dbReference>
<evidence type="ECO:0000256" key="10">
    <source>
        <dbReference type="PROSITE-ProRule" id="PRU10141"/>
    </source>
</evidence>
<feature type="domain" description="FERM" evidence="12">
    <location>
        <begin position="7"/>
        <end position="320"/>
    </location>
</feature>
<gene>
    <name evidence="13" type="ORF">A3Q56_04420</name>
</gene>
<sequence>MTTAKEIKFKIKCFENTIIEENTTINVVVQDLISKIMIQRFGNSSNEHFQSYFRIKFTHCAGSEKYWLDNILPLSQIFTNYDIQSINLNDFIFELNVRFISSDINSLLLKQPIVCNCFIEQCFNIFLTEKSKVVPSTTIFNVAVLEIRRITYYKYHKIKKYSIKAIIKSVEIEKYLPEHILNEQKIKKIKKLILQQYIKVSNITIVECINQIYDILKSVWFCTEENFTAKIEKNNIMENGMLLIGPHSCISYITQKWEKHFLSQITDVSKIVVYKHEDGYFMNVELKSEYFLYLYFKNKHTIIAVVTLIEGYISFSLHHAVELWDRKISQTDSHKSVHVSFNDDEESEDDYSALVDELITFKNVEKYNLIGKGHFSQVYKGVVRLKNIETDVAIKEFKIDLAEGDDVMVSFNKELEIMKAMQHPNIVKLLGVLKSPPSIIIELAKCGQFRNYLIKNGKDMTTIMYLQYIYQVCSALSYLESKKIVHRDIACRNVLVFSKDLIKLSDFGMSRLLDNTNLYSLTRSNVKLPVKWMAPESIAYLIFSSESDVWMFGVYCWETFMNGEKPFANVPNNEILDILSGDERLPLPSKNCPPNFYNLLCHCWLFEPNDRPKFYQMKEIIWEILSEEKSLKLGDNYFKPVKSEYKDKILQHPKNSPLPIQIEIKPDGLALFKKEDGTIDKSKMIKINSEADTKSIDKKEFDDSFDNSETPIMIKKVEIKPCYKSVIQIILNVKIINNLENHHNSLDEIYQKIMEISTHFEVIEKLNTDLFQKRYKRQFKIIFKVTSGVNMVATNIMEMTNSYRAAVKNRHNTLCSNFIDDVHKNGRILAFNAKNLYDEMVKFVAQ</sequence>
<evidence type="ECO:0000256" key="2">
    <source>
        <dbReference type="ARBA" id="ARBA00004308"/>
    </source>
</evidence>
<dbReference type="InterPro" id="IPR000299">
    <property type="entry name" value="FERM_domain"/>
</dbReference>
<dbReference type="PANTHER" id="PTHR24416">
    <property type="entry name" value="TYROSINE-PROTEIN KINASE RECEPTOR"/>
    <property type="match status" value="1"/>
</dbReference>
<comment type="caution">
    <text evidence="13">The sequence shown here is derived from an EMBL/GenBank/DDBJ whole genome shotgun (WGS) entry which is preliminary data.</text>
</comment>
<dbReference type="EMBL" id="LWCA01000562">
    <property type="protein sequence ID" value="OAF67842.1"/>
    <property type="molecule type" value="Genomic_DNA"/>
</dbReference>
<dbReference type="GO" id="GO:0030182">
    <property type="term" value="P:neuron differentiation"/>
    <property type="evidence" value="ECO:0007669"/>
    <property type="project" value="UniProtKB-ARBA"/>
</dbReference>
<keyword evidence="7" id="KW-0472">Membrane</keyword>
<evidence type="ECO:0008006" key="15">
    <source>
        <dbReference type="Google" id="ProtNLM"/>
    </source>
</evidence>
<keyword evidence="3" id="KW-0808">Transferase</keyword>
<reference evidence="13 14" key="1">
    <citation type="submission" date="2016-04" db="EMBL/GenBank/DDBJ databases">
        <title>The genome of Intoshia linei affirms orthonectids as highly simplified spiralians.</title>
        <authorList>
            <person name="Mikhailov K.V."/>
            <person name="Slusarev G.S."/>
            <person name="Nikitin M.A."/>
            <person name="Logacheva M.D."/>
            <person name="Penin A."/>
            <person name="Aleoshin V."/>
            <person name="Panchin Y.V."/>
        </authorList>
    </citation>
    <scope>NUCLEOTIDE SEQUENCE [LARGE SCALE GENOMIC DNA]</scope>
    <source>
        <strain evidence="13">Intl2013</strain>
        <tissue evidence="13">Whole animal</tissue>
    </source>
</reference>
<dbReference type="PRINTS" id="PR00109">
    <property type="entry name" value="TYRKINASE"/>
</dbReference>
<keyword evidence="4 10" id="KW-0547">Nucleotide-binding</keyword>
<dbReference type="AlphaFoldDB" id="A0A177B288"/>
<evidence type="ECO:0000256" key="5">
    <source>
        <dbReference type="ARBA" id="ARBA00022777"/>
    </source>
</evidence>
<dbReference type="InterPro" id="IPR035963">
    <property type="entry name" value="FERM_2"/>
</dbReference>
<evidence type="ECO:0000313" key="13">
    <source>
        <dbReference type="EMBL" id="OAF67842.1"/>
    </source>
</evidence>
<dbReference type="Gene3D" id="1.20.80.10">
    <property type="match status" value="1"/>
</dbReference>
<dbReference type="InterPro" id="IPR011009">
    <property type="entry name" value="Kinase-like_dom_sf"/>
</dbReference>
<comment type="subcellular location">
    <subcellularLocation>
        <location evidence="2">Endomembrane system</location>
    </subcellularLocation>
    <subcellularLocation>
        <location evidence="1">Membrane</location>
        <topology evidence="1">Single-pass membrane protein</topology>
    </subcellularLocation>
</comment>
<evidence type="ECO:0000256" key="4">
    <source>
        <dbReference type="ARBA" id="ARBA00022741"/>
    </source>
</evidence>
<dbReference type="Gene3D" id="1.10.510.10">
    <property type="entry name" value="Transferase(Phosphotransferase) domain 1"/>
    <property type="match status" value="1"/>
</dbReference>
<dbReference type="GO" id="GO:0012505">
    <property type="term" value="C:endomembrane system"/>
    <property type="evidence" value="ECO:0007669"/>
    <property type="project" value="UniProtKB-SubCell"/>
</dbReference>
<keyword evidence="8" id="KW-0829">Tyrosine-protein kinase</keyword>
<dbReference type="InterPro" id="IPR014352">
    <property type="entry name" value="FERM/acyl-CoA-bd_prot_sf"/>
</dbReference>
<dbReference type="PROSITE" id="PS00109">
    <property type="entry name" value="PROTEIN_KINASE_TYR"/>
    <property type="match status" value="1"/>
</dbReference>
<dbReference type="GO" id="GO:0005524">
    <property type="term" value="F:ATP binding"/>
    <property type="evidence" value="ECO:0007669"/>
    <property type="project" value="UniProtKB-UniRule"/>
</dbReference>
<evidence type="ECO:0000256" key="1">
    <source>
        <dbReference type="ARBA" id="ARBA00004167"/>
    </source>
</evidence>
<dbReference type="PROSITE" id="PS50011">
    <property type="entry name" value="PROTEIN_KINASE_DOM"/>
    <property type="match status" value="1"/>
</dbReference>
<dbReference type="Proteomes" id="UP000078046">
    <property type="component" value="Unassembled WGS sequence"/>
</dbReference>
<name>A0A177B288_9BILA</name>
<dbReference type="SUPFAM" id="SSF56112">
    <property type="entry name" value="Protein kinase-like (PK-like)"/>
    <property type="match status" value="1"/>
</dbReference>
<organism evidence="13 14">
    <name type="scientific">Intoshia linei</name>
    <dbReference type="NCBI Taxonomy" id="1819745"/>
    <lineage>
        <taxon>Eukaryota</taxon>
        <taxon>Metazoa</taxon>
        <taxon>Spiralia</taxon>
        <taxon>Lophotrochozoa</taxon>
        <taxon>Mesozoa</taxon>
        <taxon>Orthonectida</taxon>
        <taxon>Rhopaluridae</taxon>
        <taxon>Intoshia</taxon>
    </lineage>
</organism>
<dbReference type="OrthoDB" id="9976756at2759"/>
<evidence type="ECO:0000256" key="7">
    <source>
        <dbReference type="ARBA" id="ARBA00023136"/>
    </source>
</evidence>
<dbReference type="SMART" id="SM00219">
    <property type="entry name" value="TyrKc"/>
    <property type="match status" value="1"/>
</dbReference>
<dbReference type="Pfam" id="PF07714">
    <property type="entry name" value="PK_Tyr_Ser-Thr"/>
    <property type="match status" value="1"/>
</dbReference>
<dbReference type="PANTHER" id="PTHR24416:SF611">
    <property type="entry name" value="TYROSINE-PROTEIN KINASE TRANSMEMBRANE RECEPTOR ROR"/>
    <property type="match status" value="1"/>
</dbReference>